<keyword evidence="2" id="KW-1185">Reference proteome</keyword>
<sequence length="337" mass="38256">MFGKRNIKLIYLKIYRKIRSFLLSDKSKEVLIFLFFFLLSSGFWLLQTLKNDFEVELTIPLKLRNIPNGAVITDEPASDLHIIVKDKGTSLLGYFLGHDFHPISLNFTDYQNRGNHVQIQAREIEKRVQAQLNASTKLISIKPEVIEYIYSIGGAKKVPVHLIGRVNTARQYFLTDTIFTPDSVLAFAPQSILNSVKFVNTQIVLLDGVSDTVYRRVFLAPIKGVKFIPNVVGLTLPVDIYTEKTLEVPLQGIGFPSNKSLRTFPSKVKVSFQVGLSRFSSIRPQDFVFDISYDELMQLGSDKYKLKLKSVPAGVSYVRIIPDQVDFLIESIPLYDN</sequence>
<dbReference type="PANTHER" id="PTHR37804:SF1">
    <property type="entry name" value="CDAA REGULATORY PROTEIN CDAR"/>
    <property type="match status" value="1"/>
</dbReference>
<dbReference type="Proteomes" id="UP001496674">
    <property type="component" value="Chromosome"/>
</dbReference>
<reference evidence="1 2" key="1">
    <citation type="submission" date="2023-04" db="EMBL/GenBank/DDBJ databases">
        <title>Draft genome sequence of acteroides sedimenti strain YN3PY1.</title>
        <authorList>
            <person name="Yoshida N."/>
        </authorList>
    </citation>
    <scope>NUCLEOTIDE SEQUENCE [LARGE SCALE GENOMIC DNA]</scope>
    <source>
        <strain evidence="1 2">YN3PY1</strain>
    </source>
</reference>
<protein>
    <recommendedName>
        <fullName evidence="3">YbbR-like domain-containing protein</fullName>
    </recommendedName>
</protein>
<dbReference type="Gene3D" id="2.170.120.40">
    <property type="entry name" value="YbbR-like domain"/>
    <property type="match status" value="1"/>
</dbReference>
<dbReference type="EMBL" id="AP028055">
    <property type="protein sequence ID" value="BEG99135.1"/>
    <property type="molecule type" value="Genomic_DNA"/>
</dbReference>
<gene>
    <name evidence="1" type="ORF">BSYN_14000</name>
</gene>
<evidence type="ECO:0000313" key="1">
    <source>
        <dbReference type="EMBL" id="BEG99135.1"/>
    </source>
</evidence>
<evidence type="ECO:0000313" key="2">
    <source>
        <dbReference type="Proteomes" id="UP001496674"/>
    </source>
</evidence>
<dbReference type="Gene3D" id="2.170.120.30">
    <property type="match status" value="1"/>
</dbReference>
<dbReference type="RefSeq" id="WP_353334333.1">
    <property type="nucleotide sequence ID" value="NZ_AP028055.1"/>
</dbReference>
<dbReference type="InterPro" id="IPR012505">
    <property type="entry name" value="YbbR"/>
</dbReference>
<name>A0ABM8IAV1_9BACE</name>
<accession>A0ABM8IAV1</accession>
<dbReference type="InterPro" id="IPR053154">
    <property type="entry name" value="c-di-AMP_regulator"/>
</dbReference>
<dbReference type="PANTHER" id="PTHR37804">
    <property type="entry name" value="CDAA REGULATORY PROTEIN CDAR"/>
    <property type="match status" value="1"/>
</dbReference>
<proteinExistence type="predicted"/>
<organism evidence="1 2">
    <name type="scientific">Bacteroides sedimenti</name>
    <dbReference type="NCBI Taxonomy" id="2136147"/>
    <lineage>
        <taxon>Bacteria</taxon>
        <taxon>Pseudomonadati</taxon>
        <taxon>Bacteroidota</taxon>
        <taxon>Bacteroidia</taxon>
        <taxon>Bacteroidales</taxon>
        <taxon>Bacteroidaceae</taxon>
        <taxon>Bacteroides</taxon>
    </lineage>
</organism>
<dbReference type="Pfam" id="PF07949">
    <property type="entry name" value="YbbR"/>
    <property type="match status" value="1"/>
</dbReference>
<evidence type="ECO:0008006" key="3">
    <source>
        <dbReference type="Google" id="ProtNLM"/>
    </source>
</evidence>